<feature type="compositionally biased region" description="Basic and acidic residues" evidence="1">
    <location>
        <begin position="127"/>
        <end position="150"/>
    </location>
</feature>
<feature type="domain" description="Ice-binding protein C-terminal" evidence="3">
    <location>
        <begin position="254"/>
        <end position="276"/>
    </location>
</feature>
<organism evidence="4 5">
    <name type="scientific">Desulfoluna limicola</name>
    <dbReference type="NCBI Taxonomy" id="2810562"/>
    <lineage>
        <taxon>Bacteria</taxon>
        <taxon>Pseudomonadati</taxon>
        <taxon>Thermodesulfobacteriota</taxon>
        <taxon>Desulfobacteria</taxon>
        <taxon>Desulfobacterales</taxon>
        <taxon>Desulfolunaceae</taxon>
        <taxon>Desulfoluna</taxon>
    </lineage>
</organism>
<dbReference type="RefSeq" id="WP_236891167.1">
    <property type="nucleotide sequence ID" value="NZ_AP024488.1"/>
</dbReference>
<feature type="compositionally biased region" description="Gly residues" evidence="1">
    <location>
        <begin position="117"/>
        <end position="126"/>
    </location>
</feature>
<feature type="chain" id="PRO_5045157708" description="Ice-binding protein C-terminal domain-containing protein" evidence="2">
    <location>
        <begin position="24"/>
        <end position="283"/>
    </location>
</feature>
<name>A0ABM7PCI0_9BACT</name>
<dbReference type="Proteomes" id="UP001320148">
    <property type="component" value="Chromosome"/>
</dbReference>
<dbReference type="InterPro" id="IPR013424">
    <property type="entry name" value="Ice-binding_C"/>
</dbReference>
<keyword evidence="2" id="KW-0732">Signal</keyword>
<evidence type="ECO:0000259" key="3">
    <source>
        <dbReference type="Pfam" id="PF07589"/>
    </source>
</evidence>
<proteinExistence type="predicted"/>
<dbReference type="Pfam" id="PF07589">
    <property type="entry name" value="PEP-CTERM"/>
    <property type="match status" value="1"/>
</dbReference>
<evidence type="ECO:0000256" key="2">
    <source>
        <dbReference type="SAM" id="SignalP"/>
    </source>
</evidence>
<dbReference type="NCBIfam" id="TIGR02595">
    <property type="entry name" value="PEP_CTERM"/>
    <property type="match status" value="1"/>
</dbReference>
<protein>
    <recommendedName>
        <fullName evidence="3">Ice-binding protein C-terminal domain-containing protein</fullName>
    </recommendedName>
</protein>
<sequence>MKKCVYRLSVSLMFLLICDVVYATPFTFQMGNGSNMSVSNLGNGLILSTVIAESLQTETFELNQGESYEFKYATINSTMKNTKKKKQSVQNVSAYLDFNMGGLTTVSGITYYSKGGGSSSHSGGGSSHEDTELSHDDSKHDDSEHDDSEHSGSGSSHSGSGGSGCSSSNQHWWISWTPTSVDLGEAGHFSVELRTTGFEKVKKHGDTHSEAGLLDDPLLSADLLDEGHGSGGTCGNILFADIYATVTWEPAPAPVPEPASLLLLGAGLLTTAGVRKKRQRNKN</sequence>
<evidence type="ECO:0000256" key="1">
    <source>
        <dbReference type="SAM" id="MobiDB-lite"/>
    </source>
</evidence>
<evidence type="ECO:0000313" key="4">
    <source>
        <dbReference type="EMBL" id="BCS94865.1"/>
    </source>
</evidence>
<evidence type="ECO:0000313" key="5">
    <source>
        <dbReference type="Proteomes" id="UP001320148"/>
    </source>
</evidence>
<feature type="signal peptide" evidence="2">
    <location>
        <begin position="1"/>
        <end position="23"/>
    </location>
</feature>
<feature type="region of interest" description="Disordered" evidence="1">
    <location>
        <begin position="117"/>
        <end position="164"/>
    </location>
</feature>
<keyword evidence="5" id="KW-1185">Reference proteome</keyword>
<reference evidence="4 5" key="1">
    <citation type="submission" date="2021-02" db="EMBL/GenBank/DDBJ databases">
        <title>Complete genome of Desulfoluna sp. strain ASN36.</title>
        <authorList>
            <person name="Takahashi A."/>
            <person name="Kojima H."/>
            <person name="Fukui M."/>
        </authorList>
    </citation>
    <scope>NUCLEOTIDE SEQUENCE [LARGE SCALE GENOMIC DNA]</scope>
    <source>
        <strain evidence="4 5">ASN36</strain>
    </source>
</reference>
<gene>
    <name evidence="4" type="ORF">DSLASN_04970</name>
</gene>
<dbReference type="EMBL" id="AP024488">
    <property type="protein sequence ID" value="BCS94865.1"/>
    <property type="molecule type" value="Genomic_DNA"/>
</dbReference>
<accession>A0ABM7PCI0</accession>